<name>A0A0F8YJN0_9ZZZZ</name>
<feature type="non-terminal residue" evidence="1">
    <location>
        <position position="388"/>
    </location>
</feature>
<proteinExistence type="predicted"/>
<comment type="caution">
    <text evidence="1">The sequence shown here is derived from an EMBL/GenBank/DDBJ whole genome shotgun (WGS) entry which is preliminary data.</text>
</comment>
<accession>A0A0F8YJN0</accession>
<organism evidence="1">
    <name type="scientific">marine sediment metagenome</name>
    <dbReference type="NCBI Taxonomy" id="412755"/>
    <lineage>
        <taxon>unclassified sequences</taxon>
        <taxon>metagenomes</taxon>
        <taxon>ecological metagenomes</taxon>
    </lineage>
</organism>
<evidence type="ECO:0000313" key="1">
    <source>
        <dbReference type="EMBL" id="KKK73900.1"/>
    </source>
</evidence>
<sequence length="388" mass="41988">VDIGGRRVAQQQVPPDAEQVLRQAFPMDRDIQGLIQWADQNPGEFAQTLFEMGRIPETEAILAMLGATEGDIREFYEPVISRGEPVGLGDFPVIREPTTPPLEVPVPFPFPGTAFHRQRNLEAFQEYRRQGGKLSADQWRRQGALIRGEIEGRLQDDVFRRLAGLPITSEMKLQRQKFTEEHPLAAQFMAGWGDVIATGAGALQWLGQEELGQSFRGLAKPLREDVLRPEMPELGWKSAVDPMFWGNLPQFLARNTPFTLSLVPAMIAGYTGGAAIAGAAGLSALWSTILGAVGATALSRPMESALEAGGTYDEAIARGMTPEEATEAANSVFLKNLSLAGLDVAQLAAAFLPTPARIMANPFLKLVVVGGKVVGTGLTEAGEEMVQE</sequence>
<gene>
    <name evidence="1" type="ORF">LCGC14_2889180</name>
</gene>
<feature type="non-terminal residue" evidence="1">
    <location>
        <position position="1"/>
    </location>
</feature>
<dbReference type="AlphaFoldDB" id="A0A0F8YJN0"/>
<protein>
    <submittedName>
        <fullName evidence="1">Uncharacterized protein</fullName>
    </submittedName>
</protein>
<dbReference type="EMBL" id="LAZR01056573">
    <property type="protein sequence ID" value="KKK73900.1"/>
    <property type="molecule type" value="Genomic_DNA"/>
</dbReference>
<reference evidence="1" key="1">
    <citation type="journal article" date="2015" name="Nature">
        <title>Complex archaea that bridge the gap between prokaryotes and eukaryotes.</title>
        <authorList>
            <person name="Spang A."/>
            <person name="Saw J.H."/>
            <person name="Jorgensen S.L."/>
            <person name="Zaremba-Niedzwiedzka K."/>
            <person name="Martijn J."/>
            <person name="Lind A.E."/>
            <person name="van Eijk R."/>
            <person name="Schleper C."/>
            <person name="Guy L."/>
            <person name="Ettema T.J."/>
        </authorList>
    </citation>
    <scope>NUCLEOTIDE SEQUENCE</scope>
</reference>